<feature type="transmembrane region" description="Helical" evidence="6">
    <location>
        <begin position="52"/>
        <end position="70"/>
    </location>
</feature>
<comment type="caution">
    <text evidence="8">The sequence shown here is derived from an EMBL/GenBank/DDBJ whole genome shotgun (WGS) entry which is preliminary data.</text>
</comment>
<feature type="transmembrane region" description="Helical" evidence="6">
    <location>
        <begin position="328"/>
        <end position="348"/>
    </location>
</feature>
<dbReference type="EMBL" id="JBHSGS010000009">
    <property type="protein sequence ID" value="MFC4718440.1"/>
    <property type="molecule type" value="Genomic_DNA"/>
</dbReference>
<proteinExistence type="predicted"/>
<dbReference type="SUPFAM" id="SSF56281">
    <property type="entry name" value="Metallo-hydrolase/oxidoreductase"/>
    <property type="match status" value="1"/>
</dbReference>
<keyword evidence="3 6" id="KW-0812">Transmembrane</keyword>
<evidence type="ECO:0000313" key="8">
    <source>
        <dbReference type="EMBL" id="MFC4718440.1"/>
    </source>
</evidence>
<dbReference type="RefSeq" id="WP_204654191.1">
    <property type="nucleotide sequence ID" value="NZ_JAFBFD010000021.1"/>
</dbReference>
<accession>A0ABV9MT15</accession>
<dbReference type="InterPro" id="IPR004797">
    <property type="entry name" value="Competence_ComEC/Rec2"/>
</dbReference>
<dbReference type="Proteomes" id="UP001595969">
    <property type="component" value="Unassembled WGS sequence"/>
</dbReference>
<evidence type="ECO:0000313" key="9">
    <source>
        <dbReference type="Proteomes" id="UP001595969"/>
    </source>
</evidence>
<dbReference type="NCBIfam" id="TIGR00360">
    <property type="entry name" value="ComEC_N-term"/>
    <property type="match status" value="1"/>
</dbReference>
<dbReference type="NCBIfam" id="TIGR00361">
    <property type="entry name" value="ComEC_Rec2"/>
    <property type="match status" value="1"/>
</dbReference>
<keyword evidence="5 6" id="KW-0472">Membrane</keyword>
<dbReference type="PANTHER" id="PTHR30619">
    <property type="entry name" value="DNA INTERNALIZATION/COMPETENCE PROTEIN COMEC/REC2"/>
    <property type="match status" value="1"/>
</dbReference>
<sequence>MNSIQGTNWRNYLLLPLIVSTTILYALLLKSWLLLGVTFYYVIQMVYQKQSLLLYISFGMTCLFLIRLPFSHYELPPTQTSLRIQIAIYPDTIKINDTFVTGEGKTDFGRLTFQYQAKNQAELASWQKRGTRNKAMQVVGSFKEREGSRNLHGFNRKDYEFSRNQLGTFMIEKVTSEKPLSHFSKGRQIRAQAIDWVEEKFPPDLARYIKALLLGYRDQSFQEIREAYSSSGILHLFSISGMHLAIFLGWFFYFFRRSQLVMEEFIWPFLAIMFFLLILFGQGISIWRATIMYLVNFLFKSKQIHLSAYDRFAIGLFLLLLIEPKSFLQVSGILSILLSFVILSCASIEKSSWRLSIDVGLLASPILMYLFYEVSLVGGLLTAFIAPIFSLFLLPGFVILVGLTLLKWPITWLITLFQMFIAFLENSLQFSRYFVFITGKRSFFFVFLLFIFSLYCYPNKKSRKWVFVLLLLVTILPKWSLKTAVSFVDVGQGDSIVLQSFGNKEVYVIDTGGKIHFNKNSQMTSKNAEYTLVPFLKGEGIRTIDGLFLTHGDIDHVGDLSVLIQNFSIQTIYIGHGSLQHPNMVNLKKQVSRSTKIIELKAGDQVGKKIQFQVLHPSKLGKGTNGDSLVLSSQIKRLQFLFMGDLEEEGETQLLKSGFDLKADVLKLGHHGSKTSSTENFIKQVQPKHGIISCGVKNQFKHPNREVLETLEKQQVKVYRTDQEGMIRYEWSFLSRYPKVLTSKEG</sequence>
<reference evidence="9" key="1">
    <citation type="journal article" date="2019" name="Int. J. Syst. Evol. Microbiol.">
        <title>The Global Catalogue of Microorganisms (GCM) 10K type strain sequencing project: providing services to taxonomists for standard genome sequencing and annotation.</title>
        <authorList>
            <consortium name="The Broad Institute Genomics Platform"/>
            <consortium name="The Broad Institute Genome Sequencing Center for Infectious Disease"/>
            <person name="Wu L."/>
            <person name="Ma J."/>
        </authorList>
    </citation>
    <scope>NUCLEOTIDE SEQUENCE [LARGE SCALE GENOMIC DNA]</scope>
    <source>
        <strain evidence="9">CGMCC 1.19032</strain>
    </source>
</reference>
<comment type="subcellular location">
    <subcellularLocation>
        <location evidence="1">Cell membrane</location>
        <topology evidence="1">Multi-pass membrane protein</topology>
    </subcellularLocation>
</comment>
<dbReference type="Gene3D" id="3.60.15.10">
    <property type="entry name" value="Ribonuclease Z/Hydroxyacylglutathione hydrolase-like"/>
    <property type="match status" value="1"/>
</dbReference>
<feature type="transmembrane region" description="Helical" evidence="6">
    <location>
        <begin position="465"/>
        <end position="481"/>
    </location>
</feature>
<feature type="transmembrane region" description="Helical" evidence="6">
    <location>
        <begin position="233"/>
        <end position="253"/>
    </location>
</feature>
<evidence type="ECO:0000256" key="1">
    <source>
        <dbReference type="ARBA" id="ARBA00004651"/>
    </source>
</evidence>
<feature type="transmembrane region" description="Helical" evidence="6">
    <location>
        <begin position="442"/>
        <end position="458"/>
    </location>
</feature>
<feature type="transmembrane region" description="Helical" evidence="6">
    <location>
        <begin position="304"/>
        <end position="322"/>
    </location>
</feature>
<dbReference type="Pfam" id="PF00753">
    <property type="entry name" value="Lactamase_B"/>
    <property type="match status" value="1"/>
</dbReference>
<keyword evidence="4 6" id="KW-1133">Transmembrane helix</keyword>
<feature type="domain" description="Metallo-beta-lactamase" evidence="7">
    <location>
        <begin position="492"/>
        <end position="696"/>
    </location>
</feature>
<feature type="transmembrane region" description="Helical" evidence="6">
    <location>
        <begin position="12"/>
        <end position="40"/>
    </location>
</feature>
<keyword evidence="2" id="KW-1003">Cell membrane</keyword>
<feature type="transmembrane region" description="Helical" evidence="6">
    <location>
        <begin position="355"/>
        <end position="372"/>
    </location>
</feature>
<dbReference type="CDD" id="cd07731">
    <property type="entry name" value="ComA-like_MBL-fold"/>
    <property type="match status" value="1"/>
</dbReference>
<dbReference type="InterPro" id="IPR004477">
    <property type="entry name" value="ComEC_N"/>
</dbReference>
<evidence type="ECO:0000256" key="3">
    <source>
        <dbReference type="ARBA" id="ARBA00022692"/>
    </source>
</evidence>
<feature type="transmembrane region" description="Helical" evidence="6">
    <location>
        <begin position="378"/>
        <end position="403"/>
    </location>
</feature>
<dbReference type="InterPro" id="IPR001279">
    <property type="entry name" value="Metallo-B-lactamas"/>
</dbReference>
<feature type="transmembrane region" description="Helical" evidence="6">
    <location>
        <begin position="410"/>
        <end position="430"/>
    </location>
</feature>
<organism evidence="8 9">
    <name type="scientific">Enterococcus lemanii</name>
    <dbReference type="NCBI Taxonomy" id="1159752"/>
    <lineage>
        <taxon>Bacteria</taxon>
        <taxon>Bacillati</taxon>
        <taxon>Bacillota</taxon>
        <taxon>Bacilli</taxon>
        <taxon>Lactobacillales</taxon>
        <taxon>Enterococcaceae</taxon>
        <taxon>Enterococcus</taxon>
    </lineage>
</organism>
<evidence type="ECO:0000259" key="7">
    <source>
        <dbReference type="SMART" id="SM00849"/>
    </source>
</evidence>
<gene>
    <name evidence="8" type="ORF">ACFO5I_01595</name>
</gene>
<name>A0ABV9MT15_9ENTE</name>
<dbReference type="Pfam" id="PF03772">
    <property type="entry name" value="Competence"/>
    <property type="match status" value="1"/>
</dbReference>
<evidence type="ECO:0000256" key="2">
    <source>
        <dbReference type="ARBA" id="ARBA00022475"/>
    </source>
</evidence>
<keyword evidence="9" id="KW-1185">Reference proteome</keyword>
<dbReference type="PANTHER" id="PTHR30619:SF1">
    <property type="entry name" value="RECOMBINATION PROTEIN 2"/>
    <property type="match status" value="1"/>
</dbReference>
<dbReference type="InterPro" id="IPR052159">
    <property type="entry name" value="Competence_DNA_uptake"/>
</dbReference>
<evidence type="ECO:0000256" key="6">
    <source>
        <dbReference type="SAM" id="Phobius"/>
    </source>
</evidence>
<protein>
    <submittedName>
        <fullName evidence="8">DNA internalization-related competence protein ComEC/Rec2</fullName>
    </submittedName>
</protein>
<dbReference type="InterPro" id="IPR035681">
    <property type="entry name" value="ComA-like_MBL"/>
</dbReference>
<evidence type="ECO:0000256" key="5">
    <source>
        <dbReference type="ARBA" id="ARBA00023136"/>
    </source>
</evidence>
<dbReference type="SMART" id="SM00849">
    <property type="entry name" value="Lactamase_B"/>
    <property type="match status" value="1"/>
</dbReference>
<dbReference type="InterPro" id="IPR036866">
    <property type="entry name" value="RibonucZ/Hydroxyglut_hydro"/>
</dbReference>
<feature type="transmembrane region" description="Helical" evidence="6">
    <location>
        <begin position="265"/>
        <end position="284"/>
    </location>
</feature>
<evidence type="ECO:0000256" key="4">
    <source>
        <dbReference type="ARBA" id="ARBA00022989"/>
    </source>
</evidence>